<dbReference type="AlphaFoldDB" id="A0A2H5Q8B6"/>
<feature type="chain" id="PRO_5015080656" description="Secreted protein" evidence="2">
    <location>
        <begin position="18"/>
        <end position="88"/>
    </location>
</feature>
<keyword evidence="4" id="KW-1185">Reference proteome</keyword>
<proteinExistence type="predicted"/>
<evidence type="ECO:0000313" key="4">
    <source>
        <dbReference type="Proteomes" id="UP000236630"/>
    </source>
</evidence>
<feature type="transmembrane region" description="Helical" evidence="1">
    <location>
        <begin position="60"/>
        <end position="81"/>
    </location>
</feature>
<dbReference type="EMBL" id="BDQV01000249">
    <property type="protein sequence ID" value="GAY60878.1"/>
    <property type="molecule type" value="Genomic_DNA"/>
</dbReference>
<comment type="caution">
    <text evidence="3">The sequence shown here is derived from an EMBL/GenBank/DDBJ whole genome shotgun (WGS) entry which is preliminary data.</text>
</comment>
<keyword evidence="1" id="KW-0812">Transmembrane</keyword>
<keyword evidence="2" id="KW-0732">Signal</keyword>
<dbReference type="Proteomes" id="UP000236630">
    <property type="component" value="Unassembled WGS sequence"/>
</dbReference>
<gene>
    <name evidence="3" type="ORF">CUMW_205530</name>
</gene>
<dbReference type="EMBL" id="BDQV01000249">
    <property type="protein sequence ID" value="GAY60879.1"/>
    <property type="molecule type" value="Genomic_DNA"/>
</dbReference>
<accession>A0A2H5Q8B6</accession>
<feature type="signal peptide" evidence="2">
    <location>
        <begin position="1"/>
        <end position="17"/>
    </location>
</feature>
<name>A0A2H5Q8B6_CITUN</name>
<evidence type="ECO:0000256" key="1">
    <source>
        <dbReference type="SAM" id="Phobius"/>
    </source>
</evidence>
<sequence length="88" mass="9750">MLSWGRFWIASLEFAWAFSSLLIELAELGLSNCNIGVVSLTFSFKLLAAQHSHNPTPTHICLYPFCLLLAVVLSITHSPAIQSGCMRR</sequence>
<evidence type="ECO:0008006" key="5">
    <source>
        <dbReference type="Google" id="ProtNLM"/>
    </source>
</evidence>
<organism evidence="3 4">
    <name type="scientific">Citrus unshiu</name>
    <name type="common">Satsuma mandarin</name>
    <name type="synonym">Citrus nobilis var. unshiu</name>
    <dbReference type="NCBI Taxonomy" id="55188"/>
    <lineage>
        <taxon>Eukaryota</taxon>
        <taxon>Viridiplantae</taxon>
        <taxon>Streptophyta</taxon>
        <taxon>Embryophyta</taxon>
        <taxon>Tracheophyta</taxon>
        <taxon>Spermatophyta</taxon>
        <taxon>Magnoliopsida</taxon>
        <taxon>eudicotyledons</taxon>
        <taxon>Gunneridae</taxon>
        <taxon>Pentapetalae</taxon>
        <taxon>rosids</taxon>
        <taxon>malvids</taxon>
        <taxon>Sapindales</taxon>
        <taxon>Rutaceae</taxon>
        <taxon>Aurantioideae</taxon>
        <taxon>Citrus</taxon>
    </lineage>
</organism>
<protein>
    <recommendedName>
        <fullName evidence="5">Secreted protein</fullName>
    </recommendedName>
</protein>
<keyword evidence="1" id="KW-0472">Membrane</keyword>
<feature type="transmembrane region" description="Helical" evidence="1">
    <location>
        <begin position="7"/>
        <end position="23"/>
    </location>
</feature>
<keyword evidence="1" id="KW-1133">Transmembrane helix</keyword>
<evidence type="ECO:0000313" key="3">
    <source>
        <dbReference type="EMBL" id="GAY60879.1"/>
    </source>
</evidence>
<reference evidence="3 4" key="1">
    <citation type="journal article" date="2017" name="Front. Genet.">
        <title>Draft sequencing of the heterozygous diploid genome of Satsuma (Citrus unshiu Marc.) using a hybrid assembly approach.</title>
        <authorList>
            <person name="Shimizu T."/>
            <person name="Tanizawa Y."/>
            <person name="Mochizuki T."/>
            <person name="Nagasaki H."/>
            <person name="Yoshioka T."/>
            <person name="Toyoda A."/>
            <person name="Fujiyama A."/>
            <person name="Kaminuma E."/>
            <person name="Nakamura Y."/>
        </authorList>
    </citation>
    <scope>NUCLEOTIDE SEQUENCE [LARGE SCALE GENOMIC DNA]</scope>
    <source>
        <strain evidence="4">cv. Miyagawa wase</strain>
    </source>
</reference>
<evidence type="ECO:0000256" key="2">
    <source>
        <dbReference type="SAM" id="SignalP"/>
    </source>
</evidence>